<organism evidence="11 12">
    <name type="scientific">Apiospora phragmitis</name>
    <dbReference type="NCBI Taxonomy" id="2905665"/>
    <lineage>
        <taxon>Eukaryota</taxon>
        <taxon>Fungi</taxon>
        <taxon>Dikarya</taxon>
        <taxon>Ascomycota</taxon>
        <taxon>Pezizomycotina</taxon>
        <taxon>Sordariomycetes</taxon>
        <taxon>Xylariomycetidae</taxon>
        <taxon>Amphisphaeriales</taxon>
        <taxon>Apiosporaceae</taxon>
        <taxon>Apiospora</taxon>
    </lineage>
</organism>
<keyword evidence="9" id="KW-0206">Cytoskeleton</keyword>
<evidence type="ECO:0000256" key="2">
    <source>
        <dbReference type="ARBA" id="ARBA00009622"/>
    </source>
</evidence>
<sequence>MDEAETMYQRALQGKEKAWGPDHTSTLSTVNNLAILYKAQGRMDEAETMYQRALQGYEKALGADPTADSNYFLAHKISPFNAFMILYLI</sequence>
<evidence type="ECO:0000313" key="12">
    <source>
        <dbReference type="Proteomes" id="UP001480595"/>
    </source>
</evidence>
<dbReference type="GeneID" id="92094311"/>
<dbReference type="InterPro" id="IPR019734">
    <property type="entry name" value="TPR_rpt"/>
</dbReference>
<comment type="caution">
    <text evidence="11">The sequence shown here is derived from an EMBL/GenBank/DDBJ whole genome shotgun (WGS) entry which is preliminary data.</text>
</comment>
<name>A0ABR1U7T2_9PEZI</name>
<evidence type="ECO:0000256" key="10">
    <source>
        <dbReference type="PROSITE-ProRule" id="PRU00339"/>
    </source>
</evidence>
<keyword evidence="4" id="KW-0493">Microtubule</keyword>
<keyword evidence="6 10" id="KW-0802">TPR repeat</keyword>
<evidence type="ECO:0000256" key="5">
    <source>
        <dbReference type="ARBA" id="ARBA00022737"/>
    </source>
</evidence>
<evidence type="ECO:0000256" key="7">
    <source>
        <dbReference type="ARBA" id="ARBA00023054"/>
    </source>
</evidence>
<evidence type="ECO:0000313" key="11">
    <source>
        <dbReference type="EMBL" id="KAK8054772.1"/>
    </source>
</evidence>
<evidence type="ECO:0000256" key="1">
    <source>
        <dbReference type="ARBA" id="ARBA00004245"/>
    </source>
</evidence>
<dbReference type="InterPro" id="IPR011990">
    <property type="entry name" value="TPR-like_helical_dom_sf"/>
</dbReference>
<comment type="similarity">
    <text evidence="2">Belongs to the kinesin light chain family.</text>
</comment>
<evidence type="ECO:0000256" key="6">
    <source>
        <dbReference type="ARBA" id="ARBA00022803"/>
    </source>
</evidence>
<dbReference type="Gene3D" id="1.25.40.10">
    <property type="entry name" value="Tetratricopeptide repeat domain"/>
    <property type="match status" value="1"/>
</dbReference>
<feature type="repeat" description="TPR" evidence="10">
    <location>
        <begin position="34"/>
        <end position="67"/>
    </location>
</feature>
<keyword evidence="12" id="KW-1185">Reference proteome</keyword>
<dbReference type="PROSITE" id="PS50005">
    <property type="entry name" value="TPR"/>
    <property type="match status" value="1"/>
</dbReference>
<dbReference type="EMBL" id="JAQQWL010000010">
    <property type="protein sequence ID" value="KAK8054772.1"/>
    <property type="molecule type" value="Genomic_DNA"/>
</dbReference>
<keyword evidence="8" id="KW-0505">Motor protein</keyword>
<comment type="subcellular location">
    <subcellularLocation>
        <location evidence="1">Cytoplasm</location>
        <location evidence="1">Cytoskeleton</location>
    </subcellularLocation>
</comment>
<dbReference type="InterPro" id="IPR002151">
    <property type="entry name" value="Kinesin_light"/>
</dbReference>
<dbReference type="RefSeq" id="XP_066713418.1">
    <property type="nucleotide sequence ID" value="XM_066861248.1"/>
</dbReference>
<dbReference type="Pfam" id="PF13424">
    <property type="entry name" value="TPR_12"/>
    <property type="match status" value="1"/>
</dbReference>
<accession>A0ABR1U7T2</accession>
<keyword evidence="5" id="KW-0677">Repeat</keyword>
<proteinExistence type="inferred from homology"/>
<gene>
    <name evidence="11" type="ORF">PG994_009839</name>
</gene>
<dbReference type="PANTHER" id="PTHR45783:SF3">
    <property type="entry name" value="KINESIN LIGHT CHAIN"/>
    <property type="match status" value="1"/>
</dbReference>
<dbReference type="Proteomes" id="UP001480595">
    <property type="component" value="Unassembled WGS sequence"/>
</dbReference>
<keyword evidence="3" id="KW-0963">Cytoplasm</keyword>
<dbReference type="PANTHER" id="PTHR45783">
    <property type="entry name" value="KINESIN LIGHT CHAIN"/>
    <property type="match status" value="1"/>
</dbReference>
<reference evidence="11 12" key="1">
    <citation type="submission" date="2023-01" db="EMBL/GenBank/DDBJ databases">
        <title>Analysis of 21 Apiospora genomes using comparative genomics revels a genus with tremendous synthesis potential of carbohydrate active enzymes and secondary metabolites.</title>
        <authorList>
            <person name="Sorensen T."/>
        </authorList>
    </citation>
    <scope>NUCLEOTIDE SEQUENCE [LARGE SCALE GENOMIC DNA]</scope>
    <source>
        <strain evidence="11 12">CBS 135458</strain>
    </source>
</reference>
<protein>
    <submittedName>
        <fullName evidence="11">Nephrocystin-3</fullName>
    </submittedName>
</protein>
<evidence type="ECO:0000256" key="4">
    <source>
        <dbReference type="ARBA" id="ARBA00022701"/>
    </source>
</evidence>
<evidence type="ECO:0000256" key="9">
    <source>
        <dbReference type="ARBA" id="ARBA00023212"/>
    </source>
</evidence>
<dbReference type="SUPFAM" id="SSF48452">
    <property type="entry name" value="TPR-like"/>
    <property type="match status" value="1"/>
</dbReference>
<evidence type="ECO:0000256" key="8">
    <source>
        <dbReference type="ARBA" id="ARBA00023175"/>
    </source>
</evidence>
<keyword evidence="7" id="KW-0175">Coiled coil</keyword>
<evidence type="ECO:0000256" key="3">
    <source>
        <dbReference type="ARBA" id="ARBA00022490"/>
    </source>
</evidence>